<organism evidence="2 3">
    <name type="scientific">Clostridium perfringens</name>
    <dbReference type="NCBI Taxonomy" id="1502"/>
    <lineage>
        <taxon>Bacteria</taxon>
        <taxon>Bacillati</taxon>
        <taxon>Bacillota</taxon>
        <taxon>Clostridia</taxon>
        <taxon>Eubacteriales</taxon>
        <taxon>Clostridiaceae</taxon>
        <taxon>Clostridium</taxon>
    </lineage>
</organism>
<evidence type="ECO:0000313" key="2">
    <source>
        <dbReference type="EMBL" id="MDZ5000653.1"/>
    </source>
</evidence>
<protein>
    <submittedName>
        <fullName evidence="2">DEAD/DEAH box helicase</fullName>
    </submittedName>
</protein>
<dbReference type="GO" id="GO:0016787">
    <property type="term" value="F:hydrolase activity"/>
    <property type="evidence" value="ECO:0007669"/>
    <property type="project" value="InterPro"/>
</dbReference>
<evidence type="ECO:0000259" key="1">
    <source>
        <dbReference type="PROSITE" id="PS51192"/>
    </source>
</evidence>
<feature type="non-terminal residue" evidence="2">
    <location>
        <position position="190"/>
    </location>
</feature>
<keyword evidence="2" id="KW-0067">ATP-binding</keyword>
<dbReference type="AlphaFoldDB" id="A0AAW9I8A2"/>
<dbReference type="InterPro" id="IPR027417">
    <property type="entry name" value="P-loop_NTPase"/>
</dbReference>
<feature type="domain" description="Helicase ATP-binding" evidence="1">
    <location>
        <begin position="52"/>
        <end position="190"/>
    </location>
</feature>
<keyword evidence="2" id="KW-0547">Nucleotide-binding</keyword>
<dbReference type="RefSeq" id="WP_322458897.1">
    <property type="nucleotide sequence ID" value="NZ_WNVC01000536.1"/>
</dbReference>
<sequence>FQMLPKSKDKIMDCKLVKKSWTESFTYKQANESKGLKGLRIPQLGALFAIKAHWSTSGESATIVMPTGTGKTETMISAIISERCDKTLIIVPSNLLRKQIAEKCISLGILKEVDVIKSKAINPVVSMLSTTPSSAEELRNIVNKSNIIVTTMSLINVFPSEYIDICCELCSELVIDEAHHIAASTWNQLK</sequence>
<dbReference type="GO" id="GO:0005829">
    <property type="term" value="C:cytosol"/>
    <property type="evidence" value="ECO:0007669"/>
    <property type="project" value="TreeGrafter"/>
</dbReference>
<feature type="non-terminal residue" evidence="2">
    <location>
        <position position="1"/>
    </location>
</feature>
<dbReference type="Pfam" id="PF04851">
    <property type="entry name" value="ResIII"/>
    <property type="match status" value="1"/>
</dbReference>
<name>A0AAW9I8A2_CLOPF</name>
<dbReference type="SUPFAM" id="SSF52540">
    <property type="entry name" value="P-loop containing nucleoside triphosphate hydrolases"/>
    <property type="match status" value="1"/>
</dbReference>
<dbReference type="Proteomes" id="UP001291306">
    <property type="component" value="Unassembled WGS sequence"/>
</dbReference>
<dbReference type="GO" id="GO:0004386">
    <property type="term" value="F:helicase activity"/>
    <property type="evidence" value="ECO:0007669"/>
    <property type="project" value="UniProtKB-KW"/>
</dbReference>
<keyword evidence="2" id="KW-0378">Hydrolase</keyword>
<dbReference type="GO" id="GO:0005524">
    <property type="term" value="F:ATP binding"/>
    <property type="evidence" value="ECO:0007669"/>
    <property type="project" value="InterPro"/>
</dbReference>
<dbReference type="InterPro" id="IPR014001">
    <property type="entry name" value="Helicase_ATP-bd"/>
</dbReference>
<keyword evidence="2" id="KW-0347">Helicase</keyword>
<dbReference type="PANTHER" id="PTHR47396">
    <property type="entry name" value="TYPE I RESTRICTION ENZYME ECOKI R PROTEIN"/>
    <property type="match status" value="1"/>
</dbReference>
<gene>
    <name evidence="2" type="ORF">GNF79_16610</name>
</gene>
<dbReference type="PROSITE" id="PS51192">
    <property type="entry name" value="HELICASE_ATP_BIND_1"/>
    <property type="match status" value="1"/>
</dbReference>
<reference evidence="2" key="1">
    <citation type="submission" date="2019-11" db="EMBL/GenBank/DDBJ databases">
        <title>Characterization of Clostridium perfringens isolates from swine manure treated agricultural soils.</title>
        <authorList>
            <person name="Wushke S.T."/>
        </authorList>
    </citation>
    <scope>NUCLEOTIDE SEQUENCE</scope>
    <source>
        <strain evidence="2">X26</strain>
    </source>
</reference>
<accession>A0AAW9I8A2</accession>
<comment type="caution">
    <text evidence="2">The sequence shown here is derived from an EMBL/GenBank/DDBJ whole genome shotgun (WGS) entry which is preliminary data.</text>
</comment>
<dbReference type="PANTHER" id="PTHR47396:SF1">
    <property type="entry name" value="ATP-DEPENDENT HELICASE IRC3-RELATED"/>
    <property type="match status" value="1"/>
</dbReference>
<proteinExistence type="predicted"/>
<dbReference type="CDD" id="cd17926">
    <property type="entry name" value="DEXHc_RE"/>
    <property type="match status" value="1"/>
</dbReference>
<dbReference type="EMBL" id="WNVC01000536">
    <property type="protein sequence ID" value="MDZ5000653.1"/>
    <property type="molecule type" value="Genomic_DNA"/>
</dbReference>
<dbReference type="InterPro" id="IPR006935">
    <property type="entry name" value="Helicase/UvrB_N"/>
</dbReference>
<dbReference type="Gene3D" id="3.40.50.300">
    <property type="entry name" value="P-loop containing nucleotide triphosphate hydrolases"/>
    <property type="match status" value="1"/>
</dbReference>
<dbReference type="InterPro" id="IPR050742">
    <property type="entry name" value="Helicase_Restrict-Modif_Enz"/>
</dbReference>
<dbReference type="GO" id="GO:0003677">
    <property type="term" value="F:DNA binding"/>
    <property type="evidence" value="ECO:0007669"/>
    <property type="project" value="InterPro"/>
</dbReference>
<evidence type="ECO:0000313" key="3">
    <source>
        <dbReference type="Proteomes" id="UP001291306"/>
    </source>
</evidence>